<comment type="caution">
    <text evidence="3">The sequence shown here is derived from an EMBL/GenBank/DDBJ whole genome shotgun (WGS) entry which is preliminary data.</text>
</comment>
<dbReference type="PANTHER" id="PTHR38441">
    <property type="entry name" value="INTEGRAL MEMBRANE PROTEIN-RELATED"/>
    <property type="match status" value="1"/>
</dbReference>
<reference evidence="3 4" key="1">
    <citation type="submission" date="2014-06" db="EMBL/GenBank/DDBJ databases">
        <title>Saccharopolyspora rectivirgula DSM-43113 Genome sequencing.</title>
        <authorList>
            <person name="Barrera C."/>
            <person name="Millon L."/>
            <person name="Rognon B."/>
            <person name="Zaugg C."/>
            <person name="Monod M."/>
        </authorList>
    </citation>
    <scope>NUCLEOTIDE SEQUENCE [LARGE SCALE GENOMIC DNA]</scope>
    <source>
        <strain evidence="3 4">DSM 43113</strain>
    </source>
</reference>
<protein>
    <recommendedName>
        <fullName evidence="5">Clumping factor B</fullName>
    </recommendedName>
</protein>
<proteinExistence type="predicted"/>
<dbReference type="Proteomes" id="UP000031419">
    <property type="component" value="Unassembled WGS sequence"/>
</dbReference>
<evidence type="ECO:0000313" key="4">
    <source>
        <dbReference type="Proteomes" id="UP000031419"/>
    </source>
</evidence>
<accession>A0A073BCL3</accession>
<evidence type="ECO:0000256" key="1">
    <source>
        <dbReference type="SAM" id="MobiDB-lite"/>
    </source>
</evidence>
<dbReference type="RefSeq" id="WP_029720798.1">
    <property type="nucleotide sequence ID" value="NZ_JAJUIW010000022.1"/>
</dbReference>
<dbReference type="OrthoDB" id="3543412at2"/>
<feature type="transmembrane region" description="Helical" evidence="2">
    <location>
        <begin position="60"/>
        <end position="83"/>
    </location>
</feature>
<dbReference type="STRING" id="28042.GU90_03435"/>
<keyword evidence="2" id="KW-0812">Transmembrane</keyword>
<feature type="region of interest" description="Disordered" evidence="1">
    <location>
        <begin position="1"/>
        <end position="39"/>
    </location>
</feature>
<evidence type="ECO:0000313" key="3">
    <source>
        <dbReference type="EMBL" id="KEI45509.1"/>
    </source>
</evidence>
<evidence type="ECO:0008006" key="5">
    <source>
        <dbReference type="Google" id="ProtNLM"/>
    </source>
</evidence>
<dbReference type="InterPro" id="IPR007436">
    <property type="entry name" value="DUF485"/>
</dbReference>
<dbReference type="eggNOG" id="COG3162">
    <property type="taxonomic scope" value="Bacteria"/>
</dbReference>
<dbReference type="AlphaFoldDB" id="A0A073BCL3"/>
<feature type="compositionally biased region" description="Polar residues" evidence="1">
    <location>
        <begin position="1"/>
        <end position="15"/>
    </location>
</feature>
<keyword evidence="2" id="KW-1133">Transmembrane helix</keyword>
<organism evidence="3 4">
    <name type="scientific">Saccharopolyspora rectivirgula</name>
    <dbReference type="NCBI Taxonomy" id="28042"/>
    <lineage>
        <taxon>Bacteria</taxon>
        <taxon>Bacillati</taxon>
        <taxon>Actinomycetota</taxon>
        <taxon>Actinomycetes</taxon>
        <taxon>Pseudonocardiales</taxon>
        <taxon>Pseudonocardiaceae</taxon>
        <taxon>Saccharopolyspora</taxon>
    </lineage>
</organism>
<dbReference type="PANTHER" id="PTHR38441:SF1">
    <property type="entry name" value="MEMBRANE PROTEIN"/>
    <property type="match status" value="1"/>
</dbReference>
<gene>
    <name evidence="3" type="ORF">GU90_03435</name>
</gene>
<name>A0A073BCL3_9PSEU</name>
<dbReference type="EMBL" id="JNVU01000012">
    <property type="protein sequence ID" value="KEI45509.1"/>
    <property type="molecule type" value="Genomic_DNA"/>
</dbReference>
<keyword evidence="2" id="KW-0472">Membrane</keyword>
<dbReference type="Pfam" id="PF04341">
    <property type="entry name" value="DUF485"/>
    <property type="match status" value="1"/>
</dbReference>
<sequence length="139" mass="15734">MSNATQSALRGSPRNQPGKARTAFGGIDKSAVRRTATERPEYSEIEQLPEFRELRRKTKLFIFPATAFFLAWYLSYVITAAYAPDFMSEPLVGEINVGMVMGLGQFVTTVALTWLYARFAHRKLDPIVNELRDKVDGER</sequence>
<feature type="transmembrane region" description="Helical" evidence="2">
    <location>
        <begin position="95"/>
        <end position="117"/>
    </location>
</feature>
<evidence type="ECO:0000256" key="2">
    <source>
        <dbReference type="SAM" id="Phobius"/>
    </source>
</evidence>
<keyword evidence="4" id="KW-1185">Reference proteome</keyword>